<dbReference type="EMBL" id="CM009293">
    <property type="protein sequence ID" value="RQO89185.1"/>
    <property type="molecule type" value="Genomic_DNA"/>
</dbReference>
<gene>
    <name evidence="1" type="ORF">POPTR_004G101650</name>
</gene>
<proteinExistence type="predicted"/>
<name>A0A3N7EZA8_POPTR</name>
<evidence type="ECO:0000313" key="2">
    <source>
        <dbReference type="Proteomes" id="UP000006729"/>
    </source>
</evidence>
<reference evidence="1 2" key="1">
    <citation type="journal article" date="2006" name="Science">
        <title>The genome of black cottonwood, Populus trichocarpa (Torr. &amp; Gray).</title>
        <authorList>
            <person name="Tuskan G.A."/>
            <person name="Difazio S."/>
            <person name="Jansson S."/>
            <person name="Bohlmann J."/>
            <person name="Grigoriev I."/>
            <person name="Hellsten U."/>
            <person name="Putnam N."/>
            <person name="Ralph S."/>
            <person name="Rombauts S."/>
            <person name="Salamov A."/>
            <person name="Schein J."/>
            <person name="Sterck L."/>
            <person name="Aerts A."/>
            <person name="Bhalerao R.R."/>
            <person name="Bhalerao R.P."/>
            <person name="Blaudez D."/>
            <person name="Boerjan W."/>
            <person name="Brun A."/>
            <person name="Brunner A."/>
            <person name="Busov V."/>
            <person name="Campbell M."/>
            <person name="Carlson J."/>
            <person name="Chalot M."/>
            <person name="Chapman J."/>
            <person name="Chen G.L."/>
            <person name="Cooper D."/>
            <person name="Coutinho P.M."/>
            <person name="Couturier J."/>
            <person name="Covert S."/>
            <person name="Cronk Q."/>
            <person name="Cunningham R."/>
            <person name="Davis J."/>
            <person name="Degroeve S."/>
            <person name="Dejardin A."/>
            <person name="Depamphilis C."/>
            <person name="Detter J."/>
            <person name="Dirks B."/>
            <person name="Dubchak I."/>
            <person name="Duplessis S."/>
            <person name="Ehlting J."/>
            <person name="Ellis B."/>
            <person name="Gendler K."/>
            <person name="Goodstein D."/>
            <person name="Gribskov M."/>
            <person name="Grimwood J."/>
            <person name="Groover A."/>
            <person name="Gunter L."/>
            <person name="Hamberger B."/>
            <person name="Heinze B."/>
            <person name="Helariutta Y."/>
            <person name="Henrissat B."/>
            <person name="Holligan D."/>
            <person name="Holt R."/>
            <person name="Huang W."/>
            <person name="Islam-Faridi N."/>
            <person name="Jones S."/>
            <person name="Jones-Rhoades M."/>
            <person name="Jorgensen R."/>
            <person name="Joshi C."/>
            <person name="Kangasjarvi J."/>
            <person name="Karlsson J."/>
            <person name="Kelleher C."/>
            <person name="Kirkpatrick R."/>
            <person name="Kirst M."/>
            <person name="Kohler A."/>
            <person name="Kalluri U."/>
            <person name="Larimer F."/>
            <person name="Leebens-Mack J."/>
            <person name="Leple J.C."/>
            <person name="Locascio P."/>
            <person name="Lou Y."/>
            <person name="Lucas S."/>
            <person name="Martin F."/>
            <person name="Montanini B."/>
            <person name="Napoli C."/>
            <person name="Nelson D.R."/>
            <person name="Nelson C."/>
            <person name="Nieminen K."/>
            <person name="Nilsson O."/>
            <person name="Pereda V."/>
            <person name="Peter G."/>
            <person name="Philippe R."/>
            <person name="Pilate G."/>
            <person name="Poliakov A."/>
            <person name="Razumovskaya J."/>
            <person name="Richardson P."/>
            <person name="Rinaldi C."/>
            <person name="Ritland K."/>
            <person name="Rouze P."/>
            <person name="Ryaboy D."/>
            <person name="Schmutz J."/>
            <person name="Schrader J."/>
            <person name="Segerman B."/>
            <person name="Shin H."/>
            <person name="Siddiqui A."/>
            <person name="Sterky F."/>
            <person name="Terry A."/>
            <person name="Tsai C.J."/>
            <person name="Uberbacher E."/>
            <person name="Unneberg P."/>
            <person name="Vahala J."/>
            <person name="Wall K."/>
            <person name="Wessler S."/>
            <person name="Yang G."/>
            <person name="Yin T."/>
            <person name="Douglas C."/>
            <person name="Marra M."/>
            <person name="Sandberg G."/>
            <person name="Van de Peer Y."/>
            <person name="Rokhsar D."/>
        </authorList>
    </citation>
    <scope>NUCLEOTIDE SEQUENCE [LARGE SCALE GENOMIC DNA]</scope>
    <source>
        <strain evidence="2">cv. Nisqually</strain>
    </source>
</reference>
<dbReference type="InParanoid" id="A0A3N7EZA8"/>
<protein>
    <submittedName>
        <fullName evidence="1">Uncharacterized protein</fullName>
    </submittedName>
</protein>
<keyword evidence="2" id="KW-1185">Reference proteome</keyword>
<organism evidence="1 2">
    <name type="scientific">Populus trichocarpa</name>
    <name type="common">Western balsam poplar</name>
    <name type="synonym">Populus balsamifera subsp. trichocarpa</name>
    <dbReference type="NCBI Taxonomy" id="3694"/>
    <lineage>
        <taxon>Eukaryota</taxon>
        <taxon>Viridiplantae</taxon>
        <taxon>Streptophyta</taxon>
        <taxon>Embryophyta</taxon>
        <taxon>Tracheophyta</taxon>
        <taxon>Spermatophyta</taxon>
        <taxon>Magnoliopsida</taxon>
        <taxon>eudicotyledons</taxon>
        <taxon>Gunneridae</taxon>
        <taxon>Pentapetalae</taxon>
        <taxon>rosids</taxon>
        <taxon>fabids</taxon>
        <taxon>Malpighiales</taxon>
        <taxon>Salicaceae</taxon>
        <taxon>Saliceae</taxon>
        <taxon>Populus</taxon>
    </lineage>
</organism>
<dbReference type="AlphaFoldDB" id="A0A3N7EZA8"/>
<sequence>MRSELIVTICRRMFLKVMGSVAWIRAFNYGAKSLNFQVKLLQDETFCMLRCGFAVSIYVCESDLFY</sequence>
<evidence type="ECO:0000313" key="1">
    <source>
        <dbReference type="EMBL" id="RQO89185.1"/>
    </source>
</evidence>
<accession>A0A3N7EZA8</accession>
<dbReference type="Proteomes" id="UP000006729">
    <property type="component" value="Chromosome 4"/>
</dbReference>